<evidence type="ECO:0000313" key="3">
    <source>
        <dbReference type="Proteomes" id="UP001061361"/>
    </source>
</evidence>
<organism evidence="2 3">
    <name type="scientific">Pseudodesulfovibrio portus</name>
    <dbReference type="NCBI Taxonomy" id="231439"/>
    <lineage>
        <taxon>Bacteria</taxon>
        <taxon>Pseudomonadati</taxon>
        <taxon>Thermodesulfobacteriota</taxon>
        <taxon>Desulfovibrionia</taxon>
        <taxon>Desulfovibrionales</taxon>
        <taxon>Desulfovibrionaceae</taxon>
    </lineage>
</organism>
<proteinExistence type="predicted"/>
<reference evidence="2" key="1">
    <citation type="submission" date="2022-08" db="EMBL/GenBank/DDBJ databases">
        <title>Genome Sequence of the sulphate-reducing bacterium, Pseudodesulfovibrio portus JCM14722.</title>
        <authorList>
            <person name="Kondo R."/>
            <person name="Kataoka T."/>
        </authorList>
    </citation>
    <scope>NUCLEOTIDE SEQUENCE</scope>
    <source>
        <strain evidence="2">JCM 14722</strain>
    </source>
</reference>
<dbReference type="EMBL" id="AP026708">
    <property type="protein sequence ID" value="BDQ33028.1"/>
    <property type="molecule type" value="Genomic_DNA"/>
</dbReference>
<feature type="chain" id="PRO_5047436709" description="Lipoprotein" evidence="1">
    <location>
        <begin position="24"/>
        <end position="139"/>
    </location>
</feature>
<name>A0ABN6RTQ6_9BACT</name>
<feature type="signal peptide" evidence="1">
    <location>
        <begin position="1"/>
        <end position="23"/>
    </location>
</feature>
<evidence type="ECO:0008006" key="4">
    <source>
        <dbReference type="Google" id="ProtNLM"/>
    </source>
</evidence>
<evidence type="ECO:0000256" key="1">
    <source>
        <dbReference type="SAM" id="SignalP"/>
    </source>
</evidence>
<sequence length="139" mass="15112">MFMKVCRFIILATFILTLPGCFGGYSDDVGLEVADVVFLDDDYEAEIAVEKGEAFGVDVPYPVDGVYVLTGASFDPALFRMERYLEYEDGGEPRVRYLFTGLADGAGDVNVKMRPAAGGPEDVYRTVRVLVGGSSGILF</sequence>
<keyword evidence="1" id="KW-0732">Signal</keyword>
<dbReference type="Proteomes" id="UP001061361">
    <property type="component" value="Chromosome"/>
</dbReference>
<evidence type="ECO:0000313" key="2">
    <source>
        <dbReference type="EMBL" id="BDQ33028.1"/>
    </source>
</evidence>
<protein>
    <recommendedName>
        <fullName evidence="4">Lipoprotein</fullName>
    </recommendedName>
</protein>
<accession>A0ABN6RTQ6</accession>
<keyword evidence="3" id="KW-1185">Reference proteome</keyword>
<gene>
    <name evidence="2" type="ORF">JCM14722_05700</name>
</gene>